<dbReference type="SUPFAM" id="SSF46894">
    <property type="entry name" value="C-terminal effector domain of the bipartite response regulators"/>
    <property type="match status" value="1"/>
</dbReference>
<evidence type="ECO:0000313" key="7">
    <source>
        <dbReference type="Proteomes" id="UP000315439"/>
    </source>
</evidence>
<feature type="DNA-binding region" description="OmpR/PhoB-type" evidence="3">
    <location>
        <begin position="6"/>
        <end position="104"/>
    </location>
</feature>
<dbReference type="SUPFAM" id="SSF82171">
    <property type="entry name" value="DPP6 N-terminal domain-like"/>
    <property type="match status" value="1"/>
</dbReference>
<sequence>MPDDLPTLFLIENWRIDCNQNLAWEGNRKVRIEPKAMMILQFLAAQPGKIVTRETLFEQFWPNQVVTEDALNRVMSNLRRAFRDSSSHPKYIATVKKVGYKLVAPVSVLESPQLKSVPEPEQSDSAGSENTSPESLNTKFKYHYLIGFSLVSILILVFWLNRGDEPVKFPVNRFTYSESQNTSPSYSSDGRWLAYVGKRLDVPNQLIFRSLVDKFDLPVGRENLSYHYPAFSGDSQSLAVVTENVNDGKIAVTLVDMDSKEHQQQLVLDEISQGLAWHPSKKLLVYSQPHLEQSNSGLYLWHMDLKQQQLLTPSVLGASDSHPVFSPSGQQVAFQRKSAFKEKAVFVTDLVGNVQRVSTFNSEVYGFDWLDETRLLVSERDGIFEYTLSGEKQFWQGFTENTPSYDLRVNRGKQQLLLSRRQTQHESRVVDLTNSHAGAVVTRSQTNDIELAISKSGYHFAFVSDRTGKKRLWHRAGNRIDSVPNTEFDCIYDLTWSPNSEVLAAVVKNKNRYGVLYFEVKDRIANTHWLSSNPVNLVGWRSEREVVFTQQQVTGTRYYWRLHQLNIEGVKSEPLAKFDIYQARITRDKRQLVFINSSRKNLWIWDWHSQPQPIKGSQGFGLDRNWYVDNEAVYFLTNRPDQASSSLNQFKFDSDAKNSELIEVGRYSKFSKKYRPQDLVYGFTATRQRQIEGDFWLLDMVYENVKSESDD</sequence>
<dbReference type="Gene3D" id="1.10.10.10">
    <property type="entry name" value="Winged helix-like DNA-binding domain superfamily/Winged helix DNA-binding domain"/>
    <property type="match status" value="1"/>
</dbReference>
<comment type="caution">
    <text evidence="6">The sequence shown here is derived from an EMBL/GenBank/DDBJ whole genome shotgun (WGS) entry which is preliminary data.</text>
</comment>
<evidence type="ECO:0000259" key="5">
    <source>
        <dbReference type="PROSITE" id="PS51755"/>
    </source>
</evidence>
<proteinExistence type="inferred from homology"/>
<dbReference type="OrthoDB" id="33879at2"/>
<feature type="domain" description="OmpR/PhoB-type" evidence="5">
    <location>
        <begin position="6"/>
        <end position="104"/>
    </location>
</feature>
<dbReference type="InterPro" id="IPR036388">
    <property type="entry name" value="WH-like_DNA-bd_sf"/>
</dbReference>
<evidence type="ECO:0000313" key="6">
    <source>
        <dbReference type="EMBL" id="TQV89527.1"/>
    </source>
</evidence>
<dbReference type="GO" id="GO:0003677">
    <property type="term" value="F:DNA binding"/>
    <property type="evidence" value="ECO:0007669"/>
    <property type="project" value="UniProtKB-UniRule"/>
</dbReference>
<dbReference type="SMART" id="SM00862">
    <property type="entry name" value="Trans_reg_C"/>
    <property type="match status" value="1"/>
</dbReference>
<dbReference type="Proteomes" id="UP000315439">
    <property type="component" value="Unassembled WGS sequence"/>
</dbReference>
<evidence type="ECO:0000256" key="1">
    <source>
        <dbReference type="ARBA" id="ARBA00009820"/>
    </source>
</evidence>
<dbReference type="GO" id="GO:0000160">
    <property type="term" value="P:phosphorelay signal transduction system"/>
    <property type="evidence" value="ECO:0007669"/>
    <property type="project" value="InterPro"/>
</dbReference>
<dbReference type="Pfam" id="PF07676">
    <property type="entry name" value="PD40"/>
    <property type="match status" value="2"/>
</dbReference>
<dbReference type="RefSeq" id="WP_142891591.1">
    <property type="nucleotide sequence ID" value="NZ_ML660160.1"/>
</dbReference>
<accession>A0A545UJ86</accession>
<dbReference type="InterPro" id="IPR011659">
    <property type="entry name" value="WD40"/>
</dbReference>
<keyword evidence="7" id="KW-1185">Reference proteome</keyword>
<dbReference type="PROSITE" id="PS51755">
    <property type="entry name" value="OMPR_PHOB"/>
    <property type="match status" value="1"/>
</dbReference>
<dbReference type="GO" id="GO:0006355">
    <property type="term" value="P:regulation of DNA-templated transcription"/>
    <property type="evidence" value="ECO:0007669"/>
    <property type="project" value="InterPro"/>
</dbReference>
<dbReference type="InterPro" id="IPR011042">
    <property type="entry name" value="6-blade_b-propeller_TolB-like"/>
</dbReference>
<protein>
    <recommendedName>
        <fullName evidence="5">OmpR/PhoB-type domain-containing protein</fullName>
    </recommendedName>
</protein>
<evidence type="ECO:0000256" key="2">
    <source>
        <dbReference type="ARBA" id="ARBA00023125"/>
    </source>
</evidence>
<name>A0A545UJ86_9GAMM</name>
<reference evidence="6 7" key="1">
    <citation type="submission" date="2019-07" db="EMBL/GenBank/DDBJ databases">
        <title>Draft genome for Aliikangiella sp. M105.</title>
        <authorList>
            <person name="Wang G."/>
        </authorList>
    </citation>
    <scope>NUCLEOTIDE SEQUENCE [LARGE SCALE GENOMIC DNA]</scope>
    <source>
        <strain evidence="6 7">M105</strain>
    </source>
</reference>
<feature type="compositionally biased region" description="Polar residues" evidence="4">
    <location>
        <begin position="123"/>
        <end position="134"/>
    </location>
</feature>
<dbReference type="Gene3D" id="2.120.10.30">
    <property type="entry name" value="TolB, C-terminal domain"/>
    <property type="match status" value="2"/>
</dbReference>
<keyword evidence="2 3" id="KW-0238">DNA-binding</keyword>
<dbReference type="InterPro" id="IPR001867">
    <property type="entry name" value="OmpR/PhoB-type_DNA-bd"/>
</dbReference>
<organism evidence="6 7">
    <name type="scientific">Aliikangiella coralliicola</name>
    <dbReference type="NCBI Taxonomy" id="2592383"/>
    <lineage>
        <taxon>Bacteria</taxon>
        <taxon>Pseudomonadati</taxon>
        <taxon>Pseudomonadota</taxon>
        <taxon>Gammaproteobacteria</taxon>
        <taxon>Oceanospirillales</taxon>
        <taxon>Pleioneaceae</taxon>
        <taxon>Aliikangiella</taxon>
    </lineage>
</organism>
<dbReference type="PANTHER" id="PTHR36842">
    <property type="entry name" value="PROTEIN TOLB HOMOLOG"/>
    <property type="match status" value="1"/>
</dbReference>
<evidence type="ECO:0000256" key="3">
    <source>
        <dbReference type="PROSITE-ProRule" id="PRU01091"/>
    </source>
</evidence>
<dbReference type="CDD" id="cd00383">
    <property type="entry name" value="trans_reg_C"/>
    <property type="match status" value="1"/>
</dbReference>
<dbReference type="EMBL" id="VIKS01000001">
    <property type="protein sequence ID" value="TQV89527.1"/>
    <property type="molecule type" value="Genomic_DNA"/>
</dbReference>
<dbReference type="AlphaFoldDB" id="A0A545UJ86"/>
<evidence type="ECO:0000256" key="4">
    <source>
        <dbReference type="SAM" id="MobiDB-lite"/>
    </source>
</evidence>
<dbReference type="InterPro" id="IPR016032">
    <property type="entry name" value="Sig_transdc_resp-reg_C-effctor"/>
</dbReference>
<gene>
    <name evidence="6" type="ORF">FLL46_01190</name>
</gene>
<feature type="region of interest" description="Disordered" evidence="4">
    <location>
        <begin position="114"/>
        <end position="134"/>
    </location>
</feature>
<dbReference type="Pfam" id="PF00486">
    <property type="entry name" value="Trans_reg_C"/>
    <property type="match status" value="1"/>
</dbReference>
<comment type="similarity">
    <text evidence="1">Belongs to the TolB family.</text>
</comment>